<proteinExistence type="predicted"/>
<gene>
    <name evidence="1" type="ORF">GCM10009767_10810</name>
</gene>
<dbReference type="EMBL" id="BAAAOA010000012">
    <property type="protein sequence ID" value="GAA1753586.1"/>
    <property type="molecule type" value="Genomic_DNA"/>
</dbReference>
<evidence type="ECO:0000313" key="2">
    <source>
        <dbReference type="Proteomes" id="UP001501204"/>
    </source>
</evidence>
<comment type="caution">
    <text evidence="1">The sequence shown here is derived from an EMBL/GenBank/DDBJ whole genome shotgun (WGS) entry which is preliminary data.</text>
</comment>
<accession>A0ABP4WID0</accession>
<protein>
    <submittedName>
        <fullName evidence="1">Uncharacterized protein</fullName>
    </submittedName>
</protein>
<reference evidence="2" key="1">
    <citation type="journal article" date="2019" name="Int. J. Syst. Evol. Microbiol.">
        <title>The Global Catalogue of Microorganisms (GCM) 10K type strain sequencing project: providing services to taxonomists for standard genome sequencing and annotation.</title>
        <authorList>
            <consortium name="The Broad Institute Genomics Platform"/>
            <consortium name="The Broad Institute Genome Sequencing Center for Infectious Disease"/>
            <person name="Wu L."/>
            <person name="Ma J."/>
        </authorList>
    </citation>
    <scope>NUCLEOTIDE SEQUENCE [LARGE SCALE GENOMIC DNA]</scope>
    <source>
        <strain evidence="2">JCM 14735</strain>
    </source>
</reference>
<organism evidence="1 2">
    <name type="scientific">Kocuria aegyptia</name>
    <dbReference type="NCBI Taxonomy" id="330943"/>
    <lineage>
        <taxon>Bacteria</taxon>
        <taxon>Bacillati</taxon>
        <taxon>Actinomycetota</taxon>
        <taxon>Actinomycetes</taxon>
        <taxon>Micrococcales</taxon>
        <taxon>Micrococcaceae</taxon>
        <taxon>Kocuria</taxon>
    </lineage>
</organism>
<dbReference type="Proteomes" id="UP001501204">
    <property type="component" value="Unassembled WGS sequence"/>
</dbReference>
<keyword evidence="2" id="KW-1185">Reference proteome</keyword>
<name>A0ABP4WID0_9MICC</name>
<evidence type="ECO:0000313" key="1">
    <source>
        <dbReference type="EMBL" id="GAA1753586.1"/>
    </source>
</evidence>
<sequence>MACPAGDLVTCTNVSSSGADAALFPARRDVIMPQDLDPAAEGWAAAAASKDDRAVAGWTARS</sequence>